<dbReference type="EMBL" id="BGZK01000896">
    <property type="protein sequence ID" value="GBP64409.1"/>
    <property type="molecule type" value="Genomic_DNA"/>
</dbReference>
<accession>A0A4C1XQF5</accession>
<evidence type="ECO:0008006" key="5">
    <source>
        <dbReference type="Google" id="ProtNLM"/>
    </source>
</evidence>
<name>A0A4C1XQF5_EUMVA</name>
<sequence length="90" mass="10017">MVLPMLALRLYFDTVVCANADATAPDLQETGTESDDAFEKQAVRCDGAPAGARRRGWVRLYSVRQRSHESDNTSSRHPRLQHFADSLVPS</sequence>
<evidence type="ECO:0000313" key="4">
    <source>
        <dbReference type="Proteomes" id="UP000299102"/>
    </source>
</evidence>
<comment type="caution">
    <text evidence="3">The sequence shown here is derived from an EMBL/GenBank/DDBJ whole genome shotgun (WGS) entry which is preliminary data.</text>
</comment>
<feature type="signal peptide" evidence="2">
    <location>
        <begin position="1"/>
        <end position="17"/>
    </location>
</feature>
<dbReference type="Proteomes" id="UP000299102">
    <property type="component" value="Unassembled WGS sequence"/>
</dbReference>
<reference evidence="3 4" key="1">
    <citation type="journal article" date="2019" name="Commun. Biol.">
        <title>The bagworm genome reveals a unique fibroin gene that provides high tensile strength.</title>
        <authorList>
            <person name="Kono N."/>
            <person name="Nakamura H."/>
            <person name="Ohtoshi R."/>
            <person name="Tomita M."/>
            <person name="Numata K."/>
            <person name="Arakawa K."/>
        </authorList>
    </citation>
    <scope>NUCLEOTIDE SEQUENCE [LARGE SCALE GENOMIC DNA]</scope>
</reference>
<protein>
    <recommendedName>
        <fullName evidence="5">Secreted protein</fullName>
    </recommendedName>
</protein>
<evidence type="ECO:0000256" key="1">
    <source>
        <dbReference type="SAM" id="MobiDB-lite"/>
    </source>
</evidence>
<evidence type="ECO:0000313" key="3">
    <source>
        <dbReference type="EMBL" id="GBP64409.1"/>
    </source>
</evidence>
<feature type="region of interest" description="Disordered" evidence="1">
    <location>
        <begin position="67"/>
        <end position="90"/>
    </location>
</feature>
<evidence type="ECO:0000256" key="2">
    <source>
        <dbReference type="SAM" id="SignalP"/>
    </source>
</evidence>
<organism evidence="3 4">
    <name type="scientific">Eumeta variegata</name>
    <name type="common">Bagworm moth</name>
    <name type="synonym">Eumeta japonica</name>
    <dbReference type="NCBI Taxonomy" id="151549"/>
    <lineage>
        <taxon>Eukaryota</taxon>
        <taxon>Metazoa</taxon>
        <taxon>Ecdysozoa</taxon>
        <taxon>Arthropoda</taxon>
        <taxon>Hexapoda</taxon>
        <taxon>Insecta</taxon>
        <taxon>Pterygota</taxon>
        <taxon>Neoptera</taxon>
        <taxon>Endopterygota</taxon>
        <taxon>Lepidoptera</taxon>
        <taxon>Glossata</taxon>
        <taxon>Ditrysia</taxon>
        <taxon>Tineoidea</taxon>
        <taxon>Psychidae</taxon>
        <taxon>Oiketicinae</taxon>
        <taxon>Eumeta</taxon>
    </lineage>
</organism>
<proteinExistence type="predicted"/>
<keyword evidence="2" id="KW-0732">Signal</keyword>
<feature type="chain" id="PRO_5020029638" description="Secreted protein" evidence="2">
    <location>
        <begin position="18"/>
        <end position="90"/>
    </location>
</feature>
<keyword evidence="4" id="KW-1185">Reference proteome</keyword>
<gene>
    <name evidence="3" type="ORF">EVAR_43186_1</name>
</gene>
<dbReference type="AlphaFoldDB" id="A0A4C1XQF5"/>